<feature type="compositionally biased region" description="Low complexity" evidence="1">
    <location>
        <begin position="538"/>
        <end position="559"/>
    </location>
</feature>
<keyword evidence="2" id="KW-0812">Transmembrane</keyword>
<evidence type="ECO:0000313" key="4">
    <source>
        <dbReference type="EMBL" id="KAK7492399.1"/>
    </source>
</evidence>
<dbReference type="Proteomes" id="UP001519460">
    <property type="component" value="Unassembled WGS sequence"/>
</dbReference>
<evidence type="ECO:0000313" key="5">
    <source>
        <dbReference type="Proteomes" id="UP001519460"/>
    </source>
</evidence>
<sequence>MWEDQQNCCLLQICMSGEEDFLDQFIPRHGNYNTAMLLYNAVLLLMHRHNITSVRAESILWNYSHGAEVNIFATLAVLGNNAHTITCRYDVDGKNETFQALAMYVGTVKSKNLLITMAASDRKPKWVNVDGKGGLISRATLAGSPPLKFLELAFSSSPKSDNNTVYICRLYVNRGSKVETGASASTAVRVKNPGDVLQLSVVPATITFYETSYTGNVTITCGLSAPDTGLELTEMIISHSVPRKGSVGYQRSRVVMYYPKTGVTSFDKKSLAKYMGYGTLRYTKLTVLCSDSGTYTCEAAYKVPLSGGREVPRISFSSTKALKVDVLIEKVSVASYPPAPDLHIDSPVTVMCVHIAPKNITKVKLIWEYREDDQSPWMPLVMSYRVPTNPRSYDDCRTKWVSNITHVIKNADYHREYRCYPWRNGVDYPVDGQIFRFQLAGAKSDEPPDQTSDKSDRSKDLAGTFGENVPHMEGRELKPLVSETPSALSMGAIAGYVFGGVALIALGLAGLIYNRCRTAEASLTMELRRLRMGRRSDASSTTGSSSVATKSTATNSSQPPNEPPADPELPLDVPDEISLPTDVSSV</sequence>
<reference evidence="4 5" key="1">
    <citation type="journal article" date="2023" name="Sci. Data">
        <title>Genome assembly of the Korean intertidal mud-creeper Batillaria attramentaria.</title>
        <authorList>
            <person name="Patra A.K."/>
            <person name="Ho P.T."/>
            <person name="Jun S."/>
            <person name="Lee S.J."/>
            <person name="Kim Y."/>
            <person name="Won Y.J."/>
        </authorList>
    </citation>
    <scope>NUCLEOTIDE SEQUENCE [LARGE SCALE GENOMIC DNA]</scope>
    <source>
        <strain evidence="4">Wonlab-2016</strain>
    </source>
</reference>
<keyword evidence="2" id="KW-0472">Membrane</keyword>
<dbReference type="InterPro" id="IPR007110">
    <property type="entry name" value="Ig-like_dom"/>
</dbReference>
<dbReference type="PROSITE" id="PS50835">
    <property type="entry name" value="IG_LIKE"/>
    <property type="match status" value="1"/>
</dbReference>
<evidence type="ECO:0000256" key="2">
    <source>
        <dbReference type="SAM" id="Phobius"/>
    </source>
</evidence>
<keyword evidence="2" id="KW-1133">Transmembrane helix</keyword>
<name>A0ABD0L007_9CAEN</name>
<feature type="compositionally biased region" description="Basic and acidic residues" evidence="1">
    <location>
        <begin position="443"/>
        <end position="460"/>
    </location>
</feature>
<gene>
    <name evidence="4" type="ORF">BaRGS_00016272</name>
</gene>
<keyword evidence="5" id="KW-1185">Reference proteome</keyword>
<accession>A0ABD0L007</accession>
<protein>
    <recommendedName>
        <fullName evidence="3">Ig-like domain-containing protein</fullName>
    </recommendedName>
</protein>
<evidence type="ECO:0000256" key="1">
    <source>
        <dbReference type="SAM" id="MobiDB-lite"/>
    </source>
</evidence>
<feature type="region of interest" description="Disordered" evidence="1">
    <location>
        <begin position="533"/>
        <end position="586"/>
    </location>
</feature>
<dbReference type="EMBL" id="JACVVK020000103">
    <property type="protein sequence ID" value="KAK7492399.1"/>
    <property type="molecule type" value="Genomic_DNA"/>
</dbReference>
<feature type="domain" description="Ig-like" evidence="3">
    <location>
        <begin position="203"/>
        <end position="315"/>
    </location>
</feature>
<feature type="transmembrane region" description="Helical" evidence="2">
    <location>
        <begin position="487"/>
        <end position="513"/>
    </location>
</feature>
<evidence type="ECO:0000259" key="3">
    <source>
        <dbReference type="PROSITE" id="PS50835"/>
    </source>
</evidence>
<comment type="caution">
    <text evidence="4">The sequence shown here is derived from an EMBL/GenBank/DDBJ whole genome shotgun (WGS) entry which is preliminary data.</text>
</comment>
<proteinExistence type="predicted"/>
<organism evidence="4 5">
    <name type="scientific">Batillaria attramentaria</name>
    <dbReference type="NCBI Taxonomy" id="370345"/>
    <lineage>
        <taxon>Eukaryota</taxon>
        <taxon>Metazoa</taxon>
        <taxon>Spiralia</taxon>
        <taxon>Lophotrochozoa</taxon>
        <taxon>Mollusca</taxon>
        <taxon>Gastropoda</taxon>
        <taxon>Caenogastropoda</taxon>
        <taxon>Sorbeoconcha</taxon>
        <taxon>Cerithioidea</taxon>
        <taxon>Batillariidae</taxon>
        <taxon>Batillaria</taxon>
    </lineage>
</organism>
<feature type="region of interest" description="Disordered" evidence="1">
    <location>
        <begin position="441"/>
        <end position="476"/>
    </location>
</feature>
<dbReference type="AlphaFoldDB" id="A0ABD0L007"/>